<proteinExistence type="predicted"/>
<name>A0ABU9RN45_9BURK</name>
<evidence type="ECO:0000313" key="2">
    <source>
        <dbReference type="Proteomes" id="UP001489897"/>
    </source>
</evidence>
<comment type="caution">
    <text evidence="1">The sequence shown here is derived from an EMBL/GenBank/DDBJ whole genome shotgun (WGS) entry which is preliminary data.</text>
</comment>
<keyword evidence="2" id="KW-1185">Reference proteome</keyword>
<organism evidence="1 2">
    <name type="scientific">Paraburkholderia ferrariae</name>
    <dbReference type="NCBI Taxonomy" id="386056"/>
    <lineage>
        <taxon>Bacteria</taxon>
        <taxon>Pseudomonadati</taxon>
        <taxon>Pseudomonadota</taxon>
        <taxon>Betaproteobacteria</taxon>
        <taxon>Burkholderiales</taxon>
        <taxon>Burkholderiaceae</taxon>
        <taxon>Paraburkholderia</taxon>
    </lineage>
</organism>
<evidence type="ECO:0000313" key="1">
    <source>
        <dbReference type="EMBL" id="MEM5421267.1"/>
    </source>
</evidence>
<evidence type="ECO:0008006" key="3">
    <source>
        <dbReference type="Google" id="ProtNLM"/>
    </source>
</evidence>
<dbReference type="EMBL" id="JAYMRV010000002">
    <property type="protein sequence ID" value="MEM5421267.1"/>
    <property type="molecule type" value="Genomic_DNA"/>
</dbReference>
<dbReference type="SUPFAM" id="SSF56059">
    <property type="entry name" value="Glutathione synthetase ATP-binding domain-like"/>
    <property type="match status" value="1"/>
</dbReference>
<protein>
    <recommendedName>
        <fullName evidence="3">ATP-grasp domain-containing protein</fullName>
    </recommendedName>
</protein>
<sequence>MFFFSRFTKQVDPIRRWMLQHQAKMSLDFATFMLTLESGGRSVTLHPRFAGEHAGRTAYFDYFSGESSFVGWLPYRLRRWELATDKIEFKRIASARGLRVPAGWRGGSPLADNYIVKPARGSFGLGMRGPFGPLYPYDNPNPLGQPEFFEQFIVGSSAKAWFWNSTLVALEVLTPPKLYGDGVRTLRQLAEDKRGNFDLKLALEPSADIFRWQGLTADSVAEKGREVLLDFRYATPYDRVTLKNRDVLSQVSQSVRRQFEVAGRILHNEIDAEVRDNTAFTVDAVIDAEDRVWFLEMNSHPMIHPAVYGPMLESLFEGVALESAGARA</sequence>
<accession>A0ABU9RN45</accession>
<dbReference type="RefSeq" id="WP_342946587.1">
    <property type="nucleotide sequence ID" value="NZ_JAYMRV010000002.1"/>
</dbReference>
<gene>
    <name evidence="1" type="ORF">VSR73_09370</name>
</gene>
<reference evidence="1 2" key="1">
    <citation type="submission" date="2024-01" db="EMBL/GenBank/DDBJ databases">
        <title>The diversity of rhizobia nodulating Mimosa spp. in eleven states of Brazil covering several biomes is determined by host plant, location, and edaphic factors.</title>
        <authorList>
            <person name="Rouws L."/>
            <person name="Barauna A."/>
            <person name="Beukes C."/>
            <person name="De Faria S.M."/>
            <person name="Gross E."/>
            <person name="Dos Reis Junior F.B."/>
            <person name="Simon M."/>
            <person name="Maluk M."/>
            <person name="Odee D.W."/>
            <person name="Kenicer G."/>
            <person name="Young J.P.W."/>
            <person name="Reis V.M."/>
            <person name="Zilli J."/>
            <person name="James E.K."/>
        </authorList>
    </citation>
    <scope>NUCLEOTIDE SEQUENCE [LARGE SCALE GENOMIC DNA]</scope>
    <source>
        <strain evidence="1 2">JPY167</strain>
    </source>
</reference>
<dbReference type="Proteomes" id="UP001489897">
    <property type="component" value="Unassembled WGS sequence"/>
</dbReference>